<accession>A0A151S301</accession>
<protein>
    <submittedName>
        <fullName evidence="2">Ribonuclease H protein At1g65750 family</fullName>
    </submittedName>
</protein>
<organism evidence="2 3">
    <name type="scientific">Cajanus cajan</name>
    <name type="common">Pigeon pea</name>
    <name type="synonym">Cajanus indicus</name>
    <dbReference type="NCBI Taxonomy" id="3821"/>
    <lineage>
        <taxon>Eukaryota</taxon>
        <taxon>Viridiplantae</taxon>
        <taxon>Streptophyta</taxon>
        <taxon>Embryophyta</taxon>
        <taxon>Tracheophyta</taxon>
        <taxon>Spermatophyta</taxon>
        <taxon>Magnoliopsida</taxon>
        <taxon>eudicotyledons</taxon>
        <taxon>Gunneridae</taxon>
        <taxon>Pentapetalae</taxon>
        <taxon>rosids</taxon>
        <taxon>fabids</taxon>
        <taxon>Fabales</taxon>
        <taxon>Fabaceae</taxon>
        <taxon>Papilionoideae</taxon>
        <taxon>50 kb inversion clade</taxon>
        <taxon>NPAAA clade</taxon>
        <taxon>indigoferoid/millettioid clade</taxon>
        <taxon>Phaseoleae</taxon>
        <taxon>Cajanus</taxon>
    </lineage>
</organism>
<sequence>PPLASRGVDSLTWRGASTDEFYISSAYGNITQECVGGNDLLFERIRCWPGPERVRLLLWKIDANALLTNDIRRARHMTTDVSCMRCGDDVESVDPVFRTCAISRAIWYLLLPGSKHWDFFCMDTKHWLLSNLNDKALFAGREWCLIFAVTLDILWQYRNRVTFQGSSSQP</sequence>
<proteinExistence type="predicted"/>
<gene>
    <name evidence="2" type="ORF">KK1_029159</name>
</gene>
<evidence type="ECO:0000313" key="3">
    <source>
        <dbReference type="Proteomes" id="UP000075243"/>
    </source>
</evidence>
<feature type="non-terminal residue" evidence="2">
    <location>
        <position position="1"/>
    </location>
</feature>
<keyword evidence="3" id="KW-1185">Reference proteome</keyword>
<evidence type="ECO:0000259" key="1">
    <source>
        <dbReference type="Pfam" id="PF13966"/>
    </source>
</evidence>
<feature type="domain" description="Reverse transcriptase zinc-binding" evidence="1">
    <location>
        <begin position="23"/>
        <end position="107"/>
    </location>
</feature>
<dbReference type="Proteomes" id="UP000075243">
    <property type="component" value="Unassembled WGS sequence"/>
</dbReference>
<dbReference type="AlphaFoldDB" id="A0A151S301"/>
<reference evidence="2" key="1">
    <citation type="journal article" date="2012" name="Nat. Biotechnol.">
        <title>Draft genome sequence of pigeonpea (Cajanus cajan), an orphan legume crop of resource-poor farmers.</title>
        <authorList>
            <person name="Varshney R.K."/>
            <person name="Chen W."/>
            <person name="Li Y."/>
            <person name="Bharti A.K."/>
            <person name="Saxena R.K."/>
            <person name="Schlueter J.A."/>
            <person name="Donoghue M.T."/>
            <person name="Azam S."/>
            <person name="Fan G."/>
            <person name="Whaley A.M."/>
            <person name="Farmer A.D."/>
            <person name="Sheridan J."/>
            <person name="Iwata A."/>
            <person name="Tuteja R."/>
            <person name="Penmetsa R.V."/>
            <person name="Wu W."/>
            <person name="Upadhyaya H.D."/>
            <person name="Yang S.P."/>
            <person name="Shah T."/>
            <person name="Saxena K.B."/>
            <person name="Michael T."/>
            <person name="McCombie W.R."/>
            <person name="Yang B."/>
            <person name="Zhang G."/>
            <person name="Yang H."/>
            <person name="Wang J."/>
            <person name="Spillane C."/>
            <person name="Cook D.R."/>
            <person name="May G.D."/>
            <person name="Xu X."/>
            <person name="Jackson S.A."/>
        </authorList>
    </citation>
    <scope>NUCLEOTIDE SEQUENCE [LARGE SCALE GENOMIC DNA]</scope>
</reference>
<dbReference type="Gramene" id="C.cajan_28302.t">
    <property type="protein sequence ID" value="C.cajan_28302.t.cds1"/>
    <property type="gene ID" value="C.cajan_28302"/>
</dbReference>
<dbReference type="EMBL" id="KQ483483">
    <property type="protein sequence ID" value="KYP49127.1"/>
    <property type="molecule type" value="Genomic_DNA"/>
</dbReference>
<dbReference type="Pfam" id="PF13966">
    <property type="entry name" value="zf-RVT"/>
    <property type="match status" value="1"/>
</dbReference>
<name>A0A151S301_CAJCA</name>
<dbReference type="InterPro" id="IPR026960">
    <property type="entry name" value="RVT-Znf"/>
</dbReference>
<evidence type="ECO:0000313" key="2">
    <source>
        <dbReference type="EMBL" id="KYP49127.1"/>
    </source>
</evidence>